<organism evidence="2 3">
    <name type="scientific">Roseibium marinum</name>
    <dbReference type="NCBI Taxonomy" id="281252"/>
    <lineage>
        <taxon>Bacteria</taxon>
        <taxon>Pseudomonadati</taxon>
        <taxon>Pseudomonadota</taxon>
        <taxon>Alphaproteobacteria</taxon>
        <taxon>Hyphomicrobiales</taxon>
        <taxon>Stappiaceae</taxon>
        <taxon>Roseibium</taxon>
    </lineage>
</organism>
<dbReference type="InterPro" id="IPR039375">
    <property type="entry name" value="NodN-like"/>
</dbReference>
<keyword evidence="3" id="KW-1185">Reference proteome</keyword>
<evidence type="ECO:0000259" key="1">
    <source>
        <dbReference type="Pfam" id="PF01575"/>
    </source>
</evidence>
<evidence type="ECO:0000313" key="3">
    <source>
        <dbReference type="Proteomes" id="UP000236959"/>
    </source>
</evidence>
<dbReference type="InterPro" id="IPR002539">
    <property type="entry name" value="MaoC-like_dom"/>
</dbReference>
<dbReference type="Gene3D" id="3.10.129.10">
    <property type="entry name" value="Hotdog Thioesterase"/>
    <property type="match status" value="1"/>
</dbReference>
<sequence>MTANRYDLKTLAAAAGSDIGTSGWHAVDQIRIDAFARITDDGQYIHTDPEAAARTPFGGTIAHGYLVLSLLSSMYHEVIGEIAGTSMAMNYGFDSVRFLAPVRAGKRVRGRFALKDLSARGEAQSKLTFSVTVEIEGEDKPALAADWIVLVQ</sequence>
<dbReference type="CDD" id="cd03450">
    <property type="entry name" value="NodN"/>
    <property type="match status" value="1"/>
</dbReference>
<reference evidence="2 3" key="1">
    <citation type="submission" date="2018-01" db="EMBL/GenBank/DDBJ databases">
        <title>Genomic Encyclopedia of Archaeal and Bacterial Type Strains, Phase II (KMG-II): from individual species to whole genera.</title>
        <authorList>
            <person name="Goeker M."/>
        </authorList>
    </citation>
    <scope>NUCLEOTIDE SEQUENCE [LARGE SCALE GENOMIC DNA]</scope>
    <source>
        <strain evidence="2 3">DSM 17023</strain>
    </source>
</reference>
<dbReference type="SUPFAM" id="SSF54637">
    <property type="entry name" value="Thioesterase/thiol ester dehydrase-isomerase"/>
    <property type="match status" value="1"/>
</dbReference>
<accession>A0A2S3V4J7</accession>
<dbReference type="PANTHER" id="PTHR42993:SF1">
    <property type="entry name" value="MAOC-LIKE DEHYDRATASE DOMAIN-CONTAINING PROTEIN"/>
    <property type="match status" value="1"/>
</dbReference>
<gene>
    <name evidence="2" type="ORF">CLV41_1011369</name>
</gene>
<dbReference type="EMBL" id="PPCN01000001">
    <property type="protein sequence ID" value="POF34907.1"/>
    <property type="molecule type" value="Genomic_DNA"/>
</dbReference>
<dbReference type="OrthoDB" id="9801735at2"/>
<dbReference type="Proteomes" id="UP000236959">
    <property type="component" value="Unassembled WGS sequence"/>
</dbReference>
<protein>
    <submittedName>
        <fullName evidence="2">Acyl dehydratase</fullName>
    </submittedName>
</protein>
<proteinExistence type="predicted"/>
<evidence type="ECO:0000313" key="2">
    <source>
        <dbReference type="EMBL" id="POF34907.1"/>
    </source>
</evidence>
<name>A0A2S3V4J7_9HYPH</name>
<dbReference type="RefSeq" id="WP_103221407.1">
    <property type="nucleotide sequence ID" value="NZ_PPCN01000001.1"/>
</dbReference>
<comment type="caution">
    <text evidence="2">The sequence shown here is derived from an EMBL/GenBank/DDBJ whole genome shotgun (WGS) entry which is preliminary data.</text>
</comment>
<feature type="domain" description="MaoC-like" evidence="1">
    <location>
        <begin position="14"/>
        <end position="126"/>
    </location>
</feature>
<dbReference type="InterPro" id="IPR029069">
    <property type="entry name" value="HotDog_dom_sf"/>
</dbReference>
<dbReference type="PANTHER" id="PTHR42993">
    <property type="entry name" value="MAOC-LIKE DEHYDRATASE DOMAIN-CONTAINING PROTEIN"/>
    <property type="match status" value="1"/>
</dbReference>
<dbReference type="Pfam" id="PF01575">
    <property type="entry name" value="MaoC_dehydratas"/>
    <property type="match status" value="1"/>
</dbReference>
<dbReference type="AlphaFoldDB" id="A0A2S3V4J7"/>